<protein>
    <submittedName>
        <fullName evidence="2">Uncharacterized protein</fullName>
    </submittedName>
</protein>
<dbReference type="EMBL" id="CP119313">
    <property type="protein sequence ID" value="WEK19816.1"/>
    <property type="molecule type" value="Genomic_DNA"/>
</dbReference>
<keyword evidence="1" id="KW-0732">Signal</keyword>
<accession>A0AAJ6B7S7</accession>
<evidence type="ECO:0000256" key="1">
    <source>
        <dbReference type="SAM" id="SignalP"/>
    </source>
</evidence>
<organism evidence="2 3">
    <name type="scientific">Candidatus Pedobacter colombiensis</name>
    <dbReference type="NCBI Taxonomy" id="3121371"/>
    <lineage>
        <taxon>Bacteria</taxon>
        <taxon>Pseudomonadati</taxon>
        <taxon>Bacteroidota</taxon>
        <taxon>Sphingobacteriia</taxon>
        <taxon>Sphingobacteriales</taxon>
        <taxon>Sphingobacteriaceae</taxon>
        <taxon>Pedobacter</taxon>
    </lineage>
</organism>
<feature type="chain" id="PRO_5042497660" evidence="1">
    <location>
        <begin position="19"/>
        <end position="188"/>
    </location>
</feature>
<dbReference type="Proteomes" id="UP001214530">
    <property type="component" value="Chromosome"/>
</dbReference>
<sequence length="188" mass="21434">MKKLFFLMILFASNFVFAQKGNLYTNFPETFESPDTTAKSHYKKADVDLKSGNWIFDQSLLGAIGDRDRVNGKQSVRFQQNRDKSSFLEMNFDLLNGASKVQVAYGSYYKDPSCKWRLESSTDGGKTWKQEGKDIEDANNKLQVAIFNLDLKGRVRFRINKLGLGSSKDDPSIKNGRLNIDDFAVYQN</sequence>
<dbReference type="AlphaFoldDB" id="A0AAJ6B7S7"/>
<evidence type="ECO:0000313" key="3">
    <source>
        <dbReference type="Proteomes" id="UP001214530"/>
    </source>
</evidence>
<reference evidence="2" key="1">
    <citation type="submission" date="2023-03" db="EMBL/GenBank/DDBJ databases">
        <title>Andean soil-derived lignocellulolytic bacterial consortium as a source of novel taxa and putative plastic-active enzymes.</title>
        <authorList>
            <person name="Diaz-Garcia L."/>
            <person name="Chuvochina M."/>
            <person name="Feuerriegel G."/>
            <person name="Bunk B."/>
            <person name="Sproer C."/>
            <person name="Streit W.R."/>
            <person name="Rodriguez L.M."/>
            <person name="Overmann J."/>
            <person name="Jimenez D.J."/>
        </authorList>
    </citation>
    <scope>NUCLEOTIDE SEQUENCE</scope>
    <source>
        <strain evidence="2">MAG 3858</strain>
    </source>
</reference>
<name>A0AAJ6B7S7_9SPHI</name>
<gene>
    <name evidence="2" type="ORF">P0Y49_01440</name>
</gene>
<feature type="signal peptide" evidence="1">
    <location>
        <begin position="1"/>
        <end position="18"/>
    </location>
</feature>
<proteinExistence type="predicted"/>
<evidence type="ECO:0000313" key="2">
    <source>
        <dbReference type="EMBL" id="WEK19816.1"/>
    </source>
</evidence>